<protein>
    <submittedName>
        <fullName evidence="2">Uncharacterized protein</fullName>
    </submittedName>
</protein>
<comment type="caution">
    <text evidence="2">The sequence shown here is derived from an EMBL/GenBank/DDBJ whole genome shotgun (WGS) entry which is preliminary data.</text>
</comment>
<evidence type="ECO:0000313" key="3">
    <source>
        <dbReference type="Proteomes" id="UP001168524"/>
    </source>
</evidence>
<dbReference type="Proteomes" id="UP001168524">
    <property type="component" value="Unassembled WGS sequence"/>
</dbReference>
<dbReference type="RefSeq" id="WP_267979571.1">
    <property type="nucleotide sequence ID" value="NZ_JAPQKF010000001.1"/>
</dbReference>
<organism evidence="2 3">
    <name type="scientific">Acinetobacter thutiue</name>
    <dbReference type="NCBI Taxonomy" id="2998078"/>
    <lineage>
        <taxon>Bacteria</taxon>
        <taxon>Pseudomonadati</taxon>
        <taxon>Pseudomonadota</taxon>
        <taxon>Gammaproteobacteria</taxon>
        <taxon>Moraxellales</taxon>
        <taxon>Moraxellaceae</taxon>
        <taxon>Acinetobacter</taxon>
    </lineage>
</organism>
<accession>A0ABT7WKV7</accession>
<dbReference type="EMBL" id="JAUDZE010000001">
    <property type="protein sequence ID" value="MDN0013321.1"/>
    <property type="molecule type" value="Genomic_DNA"/>
</dbReference>
<evidence type="ECO:0000313" key="2">
    <source>
        <dbReference type="EMBL" id="MDN0013321.1"/>
    </source>
</evidence>
<sequence>MNEHNLTKFPPRGKYLNDPQGRSQEQIDNDNYADALEHYRDTRNALEQALGVDRDFEKTSWLAAEAVEDSRRNGDKYALINRFETAVIDRLKAKEKL</sequence>
<evidence type="ECO:0000256" key="1">
    <source>
        <dbReference type="SAM" id="MobiDB-lite"/>
    </source>
</evidence>
<keyword evidence="3" id="KW-1185">Reference proteome</keyword>
<proteinExistence type="predicted"/>
<reference evidence="2" key="1">
    <citation type="submission" date="2023-06" db="EMBL/GenBank/DDBJ databases">
        <title>Two novel species of Acinetobacter isolated from motorbike repairing workshop in Vietnam.</title>
        <authorList>
            <person name="Le N.T.T."/>
        </authorList>
    </citation>
    <scope>NUCLEOTIDE SEQUENCE</scope>
    <source>
        <strain evidence="2">VNH17</strain>
    </source>
</reference>
<gene>
    <name evidence="2" type="ORF">QTA56_03575</name>
</gene>
<name>A0ABT7WKV7_9GAMM</name>
<feature type="region of interest" description="Disordered" evidence="1">
    <location>
        <begin position="1"/>
        <end position="26"/>
    </location>
</feature>